<dbReference type="EMBL" id="JACHXE010000015">
    <property type="protein sequence ID" value="MBB3081676.1"/>
    <property type="molecule type" value="Genomic_DNA"/>
</dbReference>
<organism evidence="1 2">
    <name type="scientific">Streptomyces violarus</name>
    <dbReference type="NCBI Taxonomy" id="67380"/>
    <lineage>
        <taxon>Bacteria</taxon>
        <taxon>Bacillati</taxon>
        <taxon>Actinomycetota</taxon>
        <taxon>Actinomycetes</taxon>
        <taxon>Kitasatosporales</taxon>
        <taxon>Streptomycetaceae</taxon>
        <taxon>Streptomyces</taxon>
    </lineage>
</organism>
<keyword evidence="2" id="KW-1185">Reference proteome</keyword>
<evidence type="ECO:0000313" key="2">
    <source>
        <dbReference type="Proteomes" id="UP000572907"/>
    </source>
</evidence>
<keyword evidence="1" id="KW-0489">Methyltransferase</keyword>
<dbReference type="Pfam" id="PF01135">
    <property type="entry name" value="PCMT"/>
    <property type="match status" value="1"/>
</dbReference>
<proteinExistence type="predicted"/>
<dbReference type="Gene3D" id="3.40.50.150">
    <property type="entry name" value="Vaccinia Virus protein VP39"/>
    <property type="match status" value="1"/>
</dbReference>
<dbReference type="InterPro" id="IPR029063">
    <property type="entry name" value="SAM-dependent_MTases_sf"/>
</dbReference>
<dbReference type="GO" id="GO:0032259">
    <property type="term" value="P:methylation"/>
    <property type="evidence" value="ECO:0007669"/>
    <property type="project" value="UniProtKB-KW"/>
</dbReference>
<protein>
    <submittedName>
        <fullName evidence="1">Protein-L-isoaspartate O-methyltransferase</fullName>
    </submittedName>
</protein>
<keyword evidence="1" id="KW-0808">Transferase</keyword>
<dbReference type="RefSeq" id="WP_184599765.1">
    <property type="nucleotide sequence ID" value="NZ_BMUP01000015.1"/>
</dbReference>
<sequence length="377" mass="41626">MDWESHARQMADEVVQPGSRWYEALGHTPRHVFVPRWWASGQGVWELRDGPSDPEEWMRAAYANRTLVTRMGPVHADLAEPGDTVPGGRPTSSSTLPGLVVNMYRHAMINGDDRVLVTTGTGYGTALLCWRIGDELVTSVDVDPYLVKAATERLDSIGLRPEMAVCDITGPLPEKYHRIVSTVSVRPVPVSWLEALRPGGRLVTTLAGTGLIITADKSTDGGAVGRVEPDPAGFMRTRHGEDYERQTDDLFKQVEQADGEQVSTSRYPLLYVPDDWAVMSMLELAAPGIDHRIAAVGDERTVWMLHPDGSWARAAAAAFLDSPTVHQGGPRRLWDELERIRHRLNREGTLPVYGAQVRIAPDGVLTLSRGKWSQTVE</sequence>
<name>A0A7W5F6C1_9ACTN</name>
<dbReference type="CDD" id="cd02440">
    <property type="entry name" value="AdoMet_MTases"/>
    <property type="match status" value="1"/>
</dbReference>
<accession>A0A7W5F6C1</accession>
<gene>
    <name evidence="1" type="ORF">FHS41_008234</name>
</gene>
<comment type="caution">
    <text evidence="1">The sequence shown here is derived from an EMBL/GenBank/DDBJ whole genome shotgun (WGS) entry which is preliminary data.</text>
</comment>
<dbReference type="AlphaFoldDB" id="A0A7W5F6C1"/>
<dbReference type="SUPFAM" id="SSF53335">
    <property type="entry name" value="S-adenosyl-L-methionine-dependent methyltransferases"/>
    <property type="match status" value="1"/>
</dbReference>
<reference evidence="1 2" key="1">
    <citation type="submission" date="2020-08" db="EMBL/GenBank/DDBJ databases">
        <title>Genomic Encyclopedia of Type Strains, Phase III (KMG-III): the genomes of soil and plant-associated and newly described type strains.</title>
        <authorList>
            <person name="Whitman W."/>
        </authorList>
    </citation>
    <scope>NUCLEOTIDE SEQUENCE [LARGE SCALE GENOMIC DNA]</scope>
    <source>
        <strain evidence="1 2">CECT 3237</strain>
    </source>
</reference>
<dbReference type="Proteomes" id="UP000572907">
    <property type="component" value="Unassembled WGS sequence"/>
</dbReference>
<dbReference type="GO" id="GO:0008168">
    <property type="term" value="F:methyltransferase activity"/>
    <property type="evidence" value="ECO:0007669"/>
    <property type="project" value="UniProtKB-KW"/>
</dbReference>
<evidence type="ECO:0000313" key="1">
    <source>
        <dbReference type="EMBL" id="MBB3081676.1"/>
    </source>
</evidence>